<evidence type="ECO:0000256" key="6">
    <source>
        <dbReference type="ARBA" id="ARBA00012483"/>
    </source>
</evidence>
<dbReference type="InterPro" id="IPR036134">
    <property type="entry name" value="Crypto/Photolyase_FAD-like_sf"/>
</dbReference>
<evidence type="ECO:0000256" key="20">
    <source>
        <dbReference type="ARBA" id="ARBA00023136"/>
    </source>
</evidence>
<dbReference type="PROSITE" id="PS51645">
    <property type="entry name" value="PHR_CRY_ALPHA_BETA"/>
    <property type="match status" value="1"/>
</dbReference>
<dbReference type="GO" id="GO:0003677">
    <property type="term" value="F:DNA binding"/>
    <property type="evidence" value="ECO:0007669"/>
    <property type="project" value="UniProtKB-KW"/>
</dbReference>
<name>A0A024G0I4_9STRA</name>
<evidence type="ECO:0000256" key="15">
    <source>
        <dbReference type="ARBA" id="ARBA00022786"/>
    </source>
</evidence>
<dbReference type="PROSITE" id="PS51292">
    <property type="entry name" value="ZF_RING_CH"/>
    <property type="match status" value="1"/>
</dbReference>
<feature type="transmembrane region" description="Helical" evidence="26">
    <location>
        <begin position="419"/>
        <end position="442"/>
    </location>
</feature>
<feature type="domain" description="Photolyase/cryptochrome alpha/beta" evidence="28">
    <location>
        <begin position="1125"/>
        <end position="1288"/>
    </location>
</feature>
<dbReference type="GO" id="GO:0008270">
    <property type="term" value="F:zinc ion binding"/>
    <property type="evidence" value="ECO:0007669"/>
    <property type="project" value="UniProtKB-KW"/>
</dbReference>
<evidence type="ECO:0000256" key="10">
    <source>
        <dbReference type="ARBA" id="ARBA00022679"/>
    </source>
</evidence>
<organism evidence="29 30">
    <name type="scientific">Albugo candida</name>
    <dbReference type="NCBI Taxonomy" id="65357"/>
    <lineage>
        <taxon>Eukaryota</taxon>
        <taxon>Sar</taxon>
        <taxon>Stramenopiles</taxon>
        <taxon>Oomycota</taxon>
        <taxon>Peronosporomycetes</taxon>
        <taxon>Albuginales</taxon>
        <taxon>Albuginaceae</taxon>
        <taxon>Albugo</taxon>
    </lineage>
</organism>
<keyword evidence="20 26" id="KW-0472">Membrane</keyword>
<dbReference type="InParanoid" id="A0A024G0I4"/>
<dbReference type="Pfam" id="PF12906">
    <property type="entry name" value="RINGv"/>
    <property type="match status" value="1"/>
</dbReference>
<keyword evidence="22" id="KW-0456">Lyase</keyword>
<keyword evidence="9" id="KW-0285">Flavoprotein</keyword>
<evidence type="ECO:0000256" key="13">
    <source>
        <dbReference type="ARBA" id="ARBA00022763"/>
    </source>
</evidence>
<evidence type="ECO:0000256" key="14">
    <source>
        <dbReference type="ARBA" id="ARBA00022771"/>
    </source>
</evidence>
<keyword evidence="14" id="KW-0863">Zinc-finger</keyword>
<evidence type="ECO:0000256" key="2">
    <source>
        <dbReference type="ARBA" id="ARBA00001974"/>
    </source>
</evidence>
<proteinExistence type="inferred from homology"/>
<evidence type="ECO:0000256" key="25">
    <source>
        <dbReference type="SAM" id="MobiDB-lite"/>
    </source>
</evidence>
<evidence type="ECO:0000256" key="16">
    <source>
        <dbReference type="ARBA" id="ARBA00022827"/>
    </source>
</evidence>
<comment type="similarity">
    <text evidence="5">Belongs to the DNA photolyase class-2 family.</text>
</comment>
<dbReference type="EMBL" id="CAIX01000006">
    <property type="protein sequence ID" value="CCI40169.1"/>
    <property type="molecule type" value="Genomic_DNA"/>
</dbReference>
<comment type="subcellular location">
    <subcellularLocation>
        <location evidence="3">Membrane</location>
        <topology evidence="3">Multi-pass membrane protein</topology>
    </subcellularLocation>
</comment>
<evidence type="ECO:0000256" key="24">
    <source>
        <dbReference type="ARBA" id="ARBA00033999"/>
    </source>
</evidence>
<dbReference type="Proteomes" id="UP000053237">
    <property type="component" value="Unassembled WGS sequence"/>
</dbReference>
<feature type="transmembrane region" description="Helical" evidence="26">
    <location>
        <begin position="834"/>
        <end position="859"/>
    </location>
</feature>
<keyword evidence="18 26" id="KW-1133">Transmembrane helix</keyword>
<dbReference type="PANTHER" id="PTHR13145">
    <property type="entry name" value="SSM4 PROTEIN"/>
    <property type="match status" value="1"/>
</dbReference>
<evidence type="ECO:0000256" key="18">
    <source>
        <dbReference type="ARBA" id="ARBA00022989"/>
    </source>
</evidence>
<dbReference type="GO" id="GO:0061630">
    <property type="term" value="F:ubiquitin protein ligase activity"/>
    <property type="evidence" value="ECO:0007669"/>
    <property type="project" value="UniProtKB-EC"/>
</dbReference>
<comment type="catalytic activity">
    <reaction evidence="24">
        <text>cyclobutadipyrimidine (in DNA) = 2 pyrimidine residues (in DNA).</text>
        <dbReference type="EC" id="4.1.99.3"/>
    </reaction>
</comment>
<dbReference type="SUPFAM" id="SSF48173">
    <property type="entry name" value="Cryptochrome/photolyase FAD-binding domain"/>
    <property type="match status" value="1"/>
</dbReference>
<keyword evidence="16" id="KW-0274">FAD</keyword>
<dbReference type="PANTHER" id="PTHR13145:SF0">
    <property type="entry name" value="E3 UBIQUITIN-PROTEIN LIGASE MARCHF6"/>
    <property type="match status" value="1"/>
</dbReference>
<keyword evidence="17" id="KW-0862">Zinc</keyword>
<feature type="compositionally biased region" description="Acidic residues" evidence="25">
    <location>
        <begin position="232"/>
        <end position="242"/>
    </location>
</feature>
<evidence type="ECO:0000256" key="21">
    <source>
        <dbReference type="ARBA" id="ARBA00023204"/>
    </source>
</evidence>
<dbReference type="GO" id="GO:0005789">
    <property type="term" value="C:endoplasmic reticulum membrane"/>
    <property type="evidence" value="ECO:0007669"/>
    <property type="project" value="TreeGrafter"/>
</dbReference>
<keyword evidence="15" id="KW-0833">Ubl conjugation pathway</keyword>
<feature type="region of interest" description="Disordered" evidence="25">
    <location>
        <begin position="1622"/>
        <end position="1646"/>
    </location>
</feature>
<keyword evidence="12" id="KW-0479">Metal-binding</keyword>
<feature type="region of interest" description="Disordered" evidence="25">
    <location>
        <begin position="224"/>
        <end position="261"/>
    </location>
</feature>
<feature type="transmembrane region" description="Helical" evidence="26">
    <location>
        <begin position="742"/>
        <end position="770"/>
    </location>
</feature>
<gene>
    <name evidence="29" type="ORF">BN9_009530</name>
</gene>
<dbReference type="InterPro" id="IPR013083">
    <property type="entry name" value="Znf_RING/FYVE/PHD"/>
</dbReference>
<dbReference type="STRING" id="65357.A0A024G0I4"/>
<dbReference type="InterPro" id="IPR036155">
    <property type="entry name" value="Crypto/Photolyase_N_sf"/>
</dbReference>
<feature type="transmembrane region" description="Helical" evidence="26">
    <location>
        <begin position="153"/>
        <end position="174"/>
    </location>
</feature>
<evidence type="ECO:0000256" key="22">
    <source>
        <dbReference type="ARBA" id="ARBA00023239"/>
    </source>
</evidence>
<evidence type="ECO:0000259" key="28">
    <source>
        <dbReference type="PROSITE" id="PS51645"/>
    </source>
</evidence>
<dbReference type="OrthoDB" id="264354at2759"/>
<comment type="caution">
    <text evidence="29">The sequence shown here is derived from an EMBL/GenBank/DDBJ whole genome shotgun (WGS) entry which is preliminary data.</text>
</comment>
<evidence type="ECO:0000256" key="4">
    <source>
        <dbReference type="ARBA" id="ARBA00004906"/>
    </source>
</evidence>
<evidence type="ECO:0000256" key="3">
    <source>
        <dbReference type="ARBA" id="ARBA00004141"/>
    </source>
</evidence>
<dbReference type="Gene3D" id="3.40.50.620">
    <property type="entry name" value="HUPs"/>
    <property type="match status" value="1"/>
</dbReference>
<evidence type="ECO:0000256" key="11">
    <source>
        <dbReference type="ARBA" id="ARBA00022692"/>
    </source>
</evidence>
<dbReference type="SUPFAM" id="SSF57850">
    <property type="entry name" value="RING/U-box"/>
    <property type="match status" value="1"/>
</dbReference>
<dbReference type="EC" id="2.3.2.27" evidence="6"/>
<evidence type="ECO:0000256" key="1">
    <source>
        <dbReference type="ARBA" id="ARBA00000900"/>
    </source>
</evidence>
<evidence type="ECO:0000313" key="29">
    <source>
        <dbReference type="EMBL" id="CCI40169.1"/>
    </source>
</evidence>
<feature type="domain" description="RING-CH-type" evidence="27">
    <location>
        <begin position="10"/>
        <end position="71"/>
    </location>
</feature>
<dbReference type="Gene3D" id="3.30.40.10">
    <property type="entry name" value="Zinc/RING finger domain, C3HC4 (zinc finger)"/>
    <property type="match status" value="1"/>
</dbReference>
<keyword evidence="11 26" id="KW-0812">Transmembrane</keyword>
<evidence type="ECO:0000256" key="12">
    <source>
        <dbReference type="ARBA" id="ARBA00022723"/>
    </source>
</evidence>
<accession>A0A024G0I4</accession>
<comment type="catalytic activity">
    <reaction evidence="1">
        <text>S-ubiquitinyl-[E2 ubiquitin-conjugating enzyme]-L-cysteine + [acceptor protein]-L-lysine = [E2 ubiquitin-conjugating enzyme]-L-cysteine + N(6)-ubiquitinyl-[acceptor protein]-L-lysine.</text>
        <dbReference type="EC" id="2.3.2.27"/>
    </reaction>
</comment>
<dbReference type="InterPro" id="IPR006050">
    <property type="entry name" value="DNA_photolyase_N"/>
</dbReference>
<keyword evidence="10" id="KW-0808">Transferase</keyword>
<evidence type="ECO:0000313" key="30">
    <source>
        <dbReference type="Proteomes" id="UP000053237"/>
    </source>
</evidence>
<evidence type="ECO:0000256" key="19">
    <source>
        <dbReference type="ARBA" id="ARBA00023125"/>
    </source>
</evidence>
<dbReference type="SUPFAM" id="SSF52425">
    <property type="entry name" value="Cryptochrome/photolyase, N-terminal domain"/>
    <property type="match status" value="1"/>
</dbReference>
<evidence type="ECO:0000256" key="23">
    <source>
        <dbReference type="ARBA" id="ARBA00031671"/>
    </source>
</evidence>
<feature type="transmembrane region" description="Helical" evidence="26">
    <location>
        <begin position="619"/>
        <end position="636"/>
    </location>
</feature>
<feature type="transmembrane region" description="Helical" evidence="26">
    <location>
        <begin position="454"/>
        <end position="472"/>
    </location>
</feature>
<feature type="transmembrane region" description="Helical" evidence="26">
    <location>
        <begin position="576"/>
        <end position="599"/>
    </location>
</feature>
<evidence type="ECO:0000256" key="8">
    <source>
        <dbReference type="ARBA" id="ARBA00014046"/>
    </source>
</evidence>
<dbReference type="GO" id="GO:0006281">
    <property type="term" value="P:DNA repair"/>
    <property type="evidence" value="ECO:0007669"/>
    <property type="project" value="UniProtKB-KW"/>
</dbReference>
<reference evidence="29 30" key="1">
    <citation type="submission" date="2012-05" db="EMBL/GenBank/DDBJ databases">
        <title>Recombination and specialization in a pathogen metapopulation.</title>
        <authorList>
            <person name="Gardiner A."/>
            <person name="Kemen E."/>
            <person name="Schultz-Larsen T."/>
            <person name="MacLean D."/>
            <person name="Van Oosterhout C."/>
            <person name="Jones J.D.G."/>
        </authorList>
    </citation>
    <scope>NUCLEOTIDE SEQUENCE [LARGE SCALE GENOMIC DNA]</scope>
    <source>
        <strain evidence="29 30">Ac Nc2</strain>
    </source>
</reference>
<evidence type="ECO:0000256" key="26">
    <source>
        <dbReference type="SAM" id="Phobius"/>
    </source>
</evidence>
<dbReference type="InterPro" id="IPR032673">
    <property type="entry name" value="DNA_photolyase_2_CS"/>
</dbReference>
<evidence type="ECO:0000256" key="9">
    <source>
        <dbReference type="ARBA" id="ARBA00022630"/>
    </source>
</evidence>
<feature type="transmembrane region" description="Helical" evidence="26">
    <location>
        <begin position="102"/>
        <end position="125"/>
    </location>
</feature>
<feature type="compositionally biased region" description="Basic and acidic residues" evidence="25">
    <location>
        <begin position="243"/>
        <end position="261"/>
    </location>
</feature>
<sequence>MDASMQHQSREQDEEAECRVCRGEAEPERRLFSPCKCSGSIRYAHSDCLEQWLGHSGKKVCELCRYEFKFRPIYDPNTPEVLPWTQMLGSLLKVICLEWIPLLVRGLLVLVLWTAVAPWCTSWLYRMWLLRASAMANVNFSERLHLTEIMDDIYSGIFLVICIIFSFLSLISFAEFWRSHLDQENEIVDERVQFPVWPANAAANREELEQVEGVQDMQAQNWRENGLRNEAMVDDDGPEAEDENRREQEQELRHRGPERRNVQANIFADGPEAVALAPIPGPRNDAWGANNNNNIPPNNRAWEEDMDHLEINIALDELLGFRGDFLVLFRNVSWFLAFNGAHLGLFAFIPYTLGSSILSALGKLVTSVPFWSELMPMVQYPTTSEESIAVDHTSILSLIITSLLKHISLAQRNGDCIQLVDLCTCAMGYVSICFTILLWRFMIKTVSSYTRRPLMGGLIWILRCLGALVKVSSLLFMKMIILPIILGLGIDFATLRLVKASFSGRLLYCLDSMMEAIMVHWVLGITFMLFVTVSVLQLREVLHPDILGKGIRPQEAHTELLRSLLSESYSRHARRLFLSIVVYAILLIVVIHTPVRIASWLQPAWFPITLHFQHINRQLQVPLELLVIHLVALGILEHTKNEVGRWQHVVIKLTSKALGLTAYLLPRIKANEVDEAQFPQVKKQSEFVLGPPPLHFNPQAAAPPERLRIKGRRYFPWPEDDVEVTTPLEYTLLPRVEASAAIYVRLAVLVTICTAVCITIVGVSIFGSLLLGRYAISPIEKLFDISHDTLALGVGVLIVWFIVHCVNAVSALLQSDEQIGPVLLQRGFCVKNLTPVNAATCVIGWGFICPLLVGILLISCAPALDCTWMECFWLGYLVFNLTIWLYCCFQSARERQEPRLEENPAVDEERHLLNESDDEAQHNDAVAGDRPINAHGAAILNDGRDPLDHDVLEALRLSYQQLEFTLLLLQNDRAHVQDENLSARCLDVGHFHDKVLVPVFMALVFGLVASKIMATLIRAFRLSDWFGLTFILLIENYAFVVSLLTLICISALSGLREQFSRWLTSLRDRMRNERYLYLLAITNSVMTTLRNKLESCIRLPTGFQNERIRWLYDGISNAPIIGKSSYLLYWMQTSVRTKYNYSLEYAIAAATALHVPLQVVYFFSDQSAVPESELMKDPNAFSFSTERHAKFALEGLACTEKRLRERGLAFKVLYHSREKDIPSVGSDTSLFCRKRLLSKCAEHAVLVVTDRPYLRPSALDTLTCATNASEKQLPWGMVQIEGDVVIPCETTSKKEEFAARTIRPKITRLLPNFMKELEHVSVPDFVQSYDRELLQFPTSDFIEKSLKCDTSEELLILKLSQINDVLSHLQVDRNVPGLNNFRGGEDEASLLTKVFLEKKLKNYALGRNEPSNDGTSNISLYLHFGHISPVRIALATHKIKDASSKASRDAFLEEMIVRRELSVNMIVFNPQSYDSMECLPNFAKKTLQDHADDKRPFLYTLEELESAKTYDQFWNAAQMEMLFSGKMHGYMRMYWAKKILEWSASPEQAYTYALYLNNKYCLDAPDPNSYTGIAWSFGKHDQGWKERPIFGKVRYMNETGLKRKLRMDAYVLKVSHEKQNACNQSDRSMRNEETKNLTMQCDRIET</sequence>
<feature type="transmembrane region" description="Helical" evidence="26">
    <location>
        <begin position="871"/>
        <end position="889"/>
    </location>
</feature>
<feature type="transmembrane region" description="Helical" evidence="26">
    <location>
        <begin position="1075"/>
        <end position="1093"/>
    </location>
</feature>
<feature type="transmembrane region" description="Helical" evidence="26">
    <location>
        <begin position="790"/>
        <end position="813"/>
    </location>
</feature>
<keyword evidence="30" id="KW-1185">Reference proteome</keyword>
<dbReference type="CDD" id="cd16702">
    <property type="entry name" value="RING_CH-C4HC3_MARCH6"/>
    <property type="match status" value="1"/>
</dbReference>
<feature type="transmembrane region" description="Helical" evidence="26">
    <location>
        <begin position="1037"/>
        <end position="1055"/>
    </location>
</feature>
<dbReference type="GO" id="GO:0036503">
    <property type="term" value="P:ERAD pathway"/>
    <property type="evidence" value="ECO:0007669"/>
    <property type="project" value="TreeGrafter"/>
</dbReference>
<dbReference type="FunFam" id="1.10.579.10:FF:000002">
    <property type="entry name" value="Deoxyribodipyrimidine photolyase"/>
    <property type="match status" value="1"/>
</dbReference>
<dbReference type="InterPro" id="IPR014729">
    <property type="entry name" value="Rossmann-like_a/b/a_fold"/>
</dbReference>
<dbReference type="EC" id="4.1.99.3" evidence="7"/>
<feature type="transmembrane region" description="Helical" evidence="26">
    <location>
        <begin position="518"/>
        <end position="538"/>
    </location>
</feature>
<comment type="pathway">
    <text evidence="4">Protein modification; protein ubiquitination.</text>
</comment>
<evidence type="ECO:0000256" key="17">
    <source>
        <dbReference type="ARBA" id="ARBA00022833"/>
    </source>
</evidence>
<comment type="cofactor">
    <cofactor evidence="2">
        <name>FAD</name>
        <dbReference type="ChEBI" id="CHEBI:57692"/>
    </cofactor>
</comment>
<keyword evidence="19" id="KW-0238">DNA-binding</keyword>
<dbReference type="FunFam" id="3.30.40.10:FF:000287">
    <property type="entry name" value="RING finger membrane protein"/>
    <property type="match status" value="1"/>
</dbReference>
<evidence type="ECO:0000256" key="7">
    <source>
        <dbReference type="ARBA" id="ARBA00013149"/>
    </source>
</evidence>
<dbReference type="Pfam" id="PF00875">
    <property type="entry name" value="DNA_photolyase"/>
    <property type="match status" value="1"/>
</dbReference>
<dbReference type="Gene3D" id="1.10.579.10">
    <property type="entry name" value="DNA Cyclobutane Dipyrimidine Photolyase, subunit A, domain 3"/>
    <property type="match status" value="1"/>
</dbReference>
<dbReference type="Gene3D" id="1.25.40.80">
    <property type="match status" value="1"/>
</dbReference>
<dbReference type="InterPro" id="IPR011016">
    <property type="entry name" value="Znf_RING-CH"/>
</dbReference>
<evidence type="ECO:0000259" key="27">
    <source>
        <dbReference type="PROSITE" id="PS51292"/>
    </source>
</evidence>
<dbReference type="PROSITE" id="PS01084">
    <property type="entry name" value="DNA_PHOTOLYASES_2_2"/>
    <property type="match status" value="1"/>
</dbReference>
<protein>
    <recommendedName>
        <fullName evidence="8">Deoxyribodipyrimidine photo-lyase</fullName>
        <ecNumber evidence="6">2.3.2.27</ecNumber>
        <ecNumber evidence="7">4.1.99.3</ecNumber>
    </recommendedName>
    <alternativeName>
        <fullName evidence="23">DNA photolyase</fullName>
    </alternativeName>
</protein>
<keyword evidence="13" id="KW-0227">DNA damage</keyword>
<keyword evidence="21" id="KW-0234">DNA repair</keyword>
<feature type="transmembrane region" description="Helical" evidence="26">
    <location>
        <begin position="995"/>
        <end position="1017"/>
    </location>
</feature>
<evidence type="ECO:0000256" key="5">
    <source>
        <dbReference type="ARBA" id="ARBA00006409"/>
    </source>
</evidence>
<dbReference type="SMART" id="SM00744">
    <property type="entry name" value="RINGv"/>
    <property type="match status" value="1"/>
</dbReference>
<dbReference type="GO" id="GO:0003904">
    <property type="term" value="F:deoxyribodipyrimidine photo-lyase activity"/>
    <property type="evidence" value="ECO:0007669"/>
    <property type="project" value="UniProtKB-EC"/>
</dbReference>
<feature type="transmembrane region" description="Helical" evidence="26">
    <location>
        <begin position="332"/>
        <end position="353"/>
    </location>
</feature>